<dbReference type="Proteomes" id="UP001501585">
    <property type="component" value="Unassembled WGS sequence"/>
</dbReference>
<organism evidence="2 3">
    <name type="scientific">Nocardiopsis rhodophaea</name>
    <dbReference type="NCBI Taxonomy" id="280238"/>
    <lineage>
        <taxon>Bacteria</taxon>
        <taxon>Bacillati</taxon>
        <taxon>Actinomycetota</taxon>
        <taxon>Actinomycetes</taxon>
        <taxon>Streptosporangiales</taxon>
        <taxon>Nocardiopsidaceae</taxon>
        <taxon>Nocardiopsis</taxon>
    </lineage>
</organism>
<dbReference type="EMBL" id="BAAAPC010000030">
    <property type="protein sequence ID" value="GAA2015297.1"/>
    <property type="molecule type" value="Genomic_DNA"/>
</dbReference>
<accession>A0ABN2TNT0</accession>
<evidence type="ECO:0000256" key="1">
    <source>
        <dbReference type="SAM" id="MobiDB-lite"/>
    </source>
</evidence>
<evidence type="ECO:0000313" key="2">
    <source>
        <dbReference type="EMBL" id="GAA2015297.1"/>
    </source>
</evidence>
<proteinExistence type="predicted"/>
<feature type="region of interest" description="Disordered" evidence="1">
    <location>
        <begin position="1"/>
        <end position="109"/>
    </location>
</feature>
<gene>
    <name evidence="2" type="ORF">GCM10009799_49380</name>
</gene>
<name>A0ABN2TNT0_9ACTN</name>
<reference evidence="2 3" key="1">
    <citation type="journal article" date="2019" name="Int. J. Syst. Evol. Microbiol.">
        <title>The Global Catalogue of Microorganisms (GCM) 10K type strain sequencing project: providing services to taxonomists for standard genome sequencing and annotation.</title>
        <authorList>
            <consortium name="The Broad Institute Genomics Platform"/>
            <consortium name="The Broad Institute Genome Sequencing Center for Infectious Disease"/>
            <person name="Wu L."/>
            <person name="Ma J."/>
        </authorList>
    </citation>
    <scope>NUCLEOTIDE SEQUENCE [LARGE SCALE GENOMIC DNA]</scope>
    <source>
        <strain evidence="2 3">JCM 15313</strain>
    </source>
</reference>
<keyword evidence="3" id="KW-1185">Reference proteome</keyword>
<evidence type="ECO:0000313" key="3">
    <source>
        <dbReference type="Proteomes" id="UP001501585"/>
    </source>
</evidence>
<comment type="caution">
    <text evidence="2">The sequence shown here is derived from an EMBL/GenBank/DDBJ whole genome shotgun (WGS) entry which is preliminary data.</text>
</comment>
<protein>
    <submittedName>
        <fullName evidence="2">Uncharacterized protein</fullName>
    </submittedName>
</protein>
<sequence>MIIAGNLWQTGHTRRADAREPVRGAPPHLIAAPAPPGRRPAGRAAAAALSDRIPCDNRRPRPPTAVGAAFHHRTPERKNADKAAQQTPSARDDRGESVDPQADGEPQQS</sequence>